<protein>
    <submittedName>
        <fullName evidence="1">Uncharacterized protein</fullName>
    </submittedName>
</protein>
<comment type="caution">
    <text evidence="1">The sequence shown here is derived from an EMBL/GenBank/DDBJ whole genome shotgun (WGS) entry which is preliminary data.</text>
</comment>
<dbReference type="EMBL" id="BMAT01005067">
    <property type="protein sequence ID" value="GFR86979.1"/>
    <property type="molecule type" value="Genomic_DNA"/>
</dbReference>
<name>A0AAV4GNY9_9GAST</name>
<evidence type="ECO:0000313" key="1">
    <source>
        <dbReference type="EMBL" id="GFR86979.1"/>
    </source>
</evidence>
<sequence>MNSLQIYMELEKQEIHSTIGQDYLERPGPQRRLSICRGVSKTTPTWTHGHHCPVTAASDVFSSSGRLLLVLSLREVGKFLITRLDSYRDKPSTIM</sequence>
<keyword evidence="2" id="KW-1185">Reference proteome</keyword>
<dbReference type="Proteomes" id="UP000762676">
    <property type="component" value="Unassembled WGS sequence"/>
</dbReference>
<proteinExistence type="predicted"/>
<organism evidence="1 2">
    <name type="scientific">Elysia marginata</name>
    <dbReference type="NCBI Taxonomy" id="1093978"/>
    <lineage>
        <taxon>Eukaryota</taxon>
        <taxon>Metazoa</taxon>
        <taxon>Spiralia</taxon>
        <taxon>Lophotrochozoa</taxon>
        <taxon>Mollusca</taxon>
        <taxon>Gastropoda</taxon>
        <taxon>Heterobranchia</taxon>
        <taxon>Euthyneura</taxon>
        <taxon>Panpulmonata</taxon>
        <taxon>Sacoglossa</taxon>
        <taxon>Placobranchoidea</taxon>
        <taxon>Plakobranchidae</taxon>
        <taxon>Elysia</taxon>
    </lineage>
</organism>
<accession>A0AAV4GNY9</accession>
<reference evidence="1 2" key="1">
    <citation type="journal article" date="2021" name="Elife">
        <title>Chloroplast acquisition without the gene transfer in kleptoplastic sea slugs, Plakobranchus ocellatus.</title>
        <authorList>
            <person name="Maeda T."/>
            <person name="Takahashi S."/>
            <person name="Yoshida T."/>
            <person name="Shimamura S."/>
            <person name="Takaki Y."/>
            <person name="Nagai Y."/>
            <person name="Toyoda A."/>
            <person name="Suzuki Y."/>
            <person name="Arimoto A."/>
            <person name="Ishii H."/>
            <person name="Satoh N."/>
            <person name="Nishiyama T."/>
            <person name="Hasebe M."/>
            <person name="Maruyama T."/>
            <person name="Minagawa J."/>
            <person name="Obokata J."/>
            <person name="Shigenobu S."/>
        </authorList>
    </citation>
    <scope>NUCLEOTIDE SEQUENCE [LARGE SCALE GENOMIC DNA]</scope>
</reference>
<gene>
    <name evidence="1" type="ORF">ElyMa_002480900</name>
</gene>
<evidence type="ECO:0000313" key="2">
    <source>
        <dbReference type="Proteomes" id="UP000762676"/>
    </source>
</evidence>
<dbReference type="AlphaFoldDB" id="A0AAV4GNY9"/>